<reference evidence="1" key="1">
    <citation type="journal article" date="2015" name="Nature">
        <title>Complex archaea that bridge the gap between prokaryotes and eukaryotes.</title>
        <authorList>
            <person name="Spang A."/>
            <person name="Saw J.H."/>
            <person name="Jorgensen S.L."/>
            <person name="Zaremba-Niedzwiedzka K."/>
            <person name="Martijn J."/>
            <person name="Lind A.E."/>
            <person name="van Eijk R."/>
            <person name="Schleper C."/>
            <person name="Guy L."/>
            <person name="Ettema T.J."/>
        </authorList>
    </citation>
    <scope>NUCLEOTIDE SEQUENCE</scope>
</reference>
<accession>A0A0F9QDE8</accession>
<organism evidence="1">
    <name type="scientific">marine sediment metagenome</name>
    <dbReference type="NCBI Taxonomy" id="412755"/>
    <lineage>
        <taxon>unclassified sequences</taxon>
        <taxon>metagenomes</taxon>
        <taxon>ecological metagenomes</taxon>
    </lineage>
</organism>
<comment type="caution">
    <text evidence="1">The sequence shown here is derived from an EMBL/GenBank/DDBJ whole genome shotgun (WGS) entry which is preliminary data.</text>
</comment>
<evidence type="ECO:0000313" key="1">
    <source>
        <dbReference type="EMBL" id="KKN11246.1"/>
    </source>
</evidence>
<proteinExistence type="predicted"/>
<dbReference type="AlphaFoldDB" id="A0A0F9QDE8"/>
<dbReference type="EMBL" id="LAZR01004157">
    <property type="protein sequence ID" value="KKN11246.1"/>
    <property type="molecule type" value="Genomic_DNA"/>
</dbReference>
<sequence>MIAIRQPGNRPNPGTATGITLDPNATSGDFQSIIIGNSGATNVTLDPDPDRPISQLVLETYGIPFVQPVLGGSLPGYDIRNQDATNMLRLSLISELTDDAPLGSNRSGAGGLAEVELDGEGMGRFYIVGRELSTNLDVRYCVPTGQITNEAELVIVRGYDPPISRELRQPFDGMKNPDFMGYDDCAAHSCEEEQNSKYATISYDDPALDQAYNDDIVNSYEIRAFESLLGYVVDFDVFGGQPTPEGVRISFGESTKEYIRFDASIYKSSVVDGTLPIADNFLGFEGGRVIGAGRAVGQPVGGLPSSTVPATITTVNQDSGICTTSTASVIGGLIRLNKSHFERLNKYGELESDLIGVQDIVFSGQKVFQITEFVGAPGFGAVGFAKTIIDPKKELISLQHGRNWTWTTDSEGGVEINLFSIIDSEYIKVISRFYDSNPEAVPPLFEYRESTKDNPNSFVVLPEQYRDYICAIGDAIGYKVVNGEMCVIVERRRPSIDIYDPNNNAMSIAGSISITYTPIVLVDIPPPIAFASLTVLNSIDEDNGGPTASIGPTGIIDQADGIVDAQPATVQNLGASELSILQDNTTGSTIDMTLPFLDEGECLEVAENYLAEQNEVVTTTSIVLGPDSTPRLGDIFTDDNGNTSVINEINYSYSDASQYLITVTTGPKYLTSGSFNNSQYQLQTEDVTKEATIVQDRGDGATYVVRLRGGDEVVALSFILEDIGVGDKCQVRIFNNPVETI</sequence>
<gene>
    <name evidence="1" type="ORF">LCGC14_1028440</name>
</gene>
<name>A0A0F9QDE8_9ZZZZ</name>
<protein>
    <submittedName>
        <fullName evidence="1">Uncharacterized protein</fullName>
    </submittedName>
</protein>